<evidence type="ECO:0000256" key="8">
    <source>
        <dbReference type="ARBA" id="ARBA00023285"/>
    </source>
</evidence>
<dbReference type="FunFam" id="3.40.630.10:FF:000018">
    <property type="entry name" value="Aminoacyl-histidine dipeptidase PepD"/>
    <property type="match status" value="1"/>
</dbReference>
<dbReference type="eggNOG" id="COG2195">
    <property type="taxonomic scope" value="Bacteria"/>
</dbReference>
<reference evidence="18" key="1">
    <citation type="submission" date="2007-11" db="EMBL/GenBank/DDBJ databases">
        <authorList>
            <person name="Fulton L."/>
            <person name="Clifton S."/>
            <person name="Fulton B."/>
            <person name="Xu J."/>
            <person name="Minx P."/>
            <person name="Pepin K.H."/>
            <person name="Johnson M."/>
            <person name="Thiruvilangam P."/>
            <person name="Bhonagiri V."/>
            <person name="Nash W.E."/>
            <person name="Mardis E.R."/>
            <person name="Wilson R.K."/>
        </authorList>
    </citation>
    <scope>NUCLEOTIDE SEQUENCE [LARGE SCALE GENOMIC DNA]</scope>
    <source>
        <strain evidence="18">DSM 14662</strain>
    </source>
</reference>
<dbReference type="GO" id="GO:0005829">
    <property type="term" value="C:cytosol"/>
    <property type="evidence" value="ECO:0007669"/>
    <property type="project" value="TreeGrafter"/>
</dbReference>
<evidence type="ECO:0000256" key="9">
    <source>
        <dbReference type="ARBA" id="ARBA00036421"/>
    </source>
</evidence>
<dbReference type="AlphaFoldDB" id="B0ME18"/>
<evidence type="ECO:0000256" key="10">
    <source>
        <dbReference type="ARBA" id="ARBA00038976"/>
    </source>
</evidence>
<evidence type="ECO:0000256" key="3">
    <source>
        <dbReference type="ARBA" id="ARBA00022670"/>
    </source>
</evidence>
<keyword evidence="8" id="KW-0170">Cobalt</keyword>
<keyword evidence="7" id="KW-0482">Metalloprotease</keyword>
<accession>B0ME18</accession>
<evidence type="ECO:0000313" key="18">
    <source>
        <dbReference type="EMBL" id="EDR98188.1"/>
    </source>
</evidence>
<dbReference type="Gene3D" id="3.40.630.10">
    <property type="entry name" value="Zn peptidases"/>
    <property type="match status" value="2"/>
</dbReference>
<keyword evidence="4" id="KW-0479">Metal-binding</keyword>
<evidence type="ECO:0000256" key="5">
    <source>
        <dbReference type="ARBA" id="ARBA00022801"/>
    </source>
</evidence>
<dbReference type="FunFam" id="3.40.630.10:FF:000015">
    <property type="entry name" value="Aminoacyl-histidine dipeptidase PepD"/>
    <property type="match status" value="1"/>
</dbReference>
<dbReference type="InterPro" id="IPR001160">
    <property type="entry name" value="Peptidase_M20C"/>
</dbReference>
<evidence type="ECO:0000256" key="11">
    <source>
        <dbReference type="ARBA" id="ARBA00044252"/>
    </source>
</evidence>
<evidence type="ECO:0000256" key="2">
    <source>
        <dbReference type="ARBA" id="ARBA00001947"/>
    </source>
</evidence>
<dbReference type="PRINTS" id="PR00934">
    <property type="entry name" value="XHISDIPTASE"/>
</dbReference>
<dbReference type="PIRSF" id="PIRSF016599">
    <property type="entry name" value="Xaa-His_dipept"/>
    <property type="match status" value="1"/>
</dbReference>
<sequence length="502" mass="55997">MILLTAAEGFLRRSTVLKIRGEDFWGIRPFRTKKVFKYFEILTKIPHGSYNCKAVSDFCVDFAKKRGLFVIQDDHYNVIIKKEASPSCAHKPALILQGHLDMVCQKDQGSPVDFTKDALELQIDGDFVSAKGTTLGGDDGIAVAYCLALLDDDSILHPPLEVVFTTEEEVGMEGATALDTSVLEGKYLLNIDSEEEGILLAGCAGGTTVKVSLPLKYKEMQGSLCRVSITGLLGGHSGTEIDKNRANAHILMGRLLCCVKGIHISRIYGALEQKDNAIPNECYAELICEDREAIEEAAAKLFQNFKEQFQGTDDGMEVRLEFSEMEKRDCLTQDAQDAVLYFLNHTPNGIHTMSRDIEGLVESSLNLGILKMDGEEISFSFGVRSSAPFYKEELAGCLESLARKLNGSYERVNDYPAWEYKKDSVLRDVFLKAYRQMYGKEMKVEMIHAGLECGIFASRIEGLDIVSFGPDIFDIHTTDERLSVPSVKRTWELLLKIIEEFP</sequence>
<dbReference type="GO" id="GO:0006508">
    <property type="term" value="P:proteolysis"/>
    <property type="evidence" value="ECO:0007669"/>
    <property type="project" value="UniProtKB-KW"/>
</dbReference>
<dbReference type="InterPro" id="IPR002933">
    <property type="entry name" value="Peptidase_M20"/>
</dbReference>
<keyword evidence="3" id="KW-0645">Protease</keyword>
<keyword evidence="19" id="KW-1185">Reference proteome</keyword>
<dbReference type="STRING" id="411490.ANACAC_01811"/>
<keyword evidence="5" id="KW-0378">Hydrolase</keyword>
<organism evidence="18 19">
    <name type="scientific">Anaerostipes caccae (strain DSM 14662 / CCUG 47493 / JCM 13470 / NCIMB 13811 / L1-92)</name>
    <dbReference type="NCBI Taxonomy" id="411490"/>
    <lineage>
        <taxon>Bacteria</taxon>
        <taxon>Bacillati</taxon>
        <taxon>Bacillota</taxon>
        <taxon>Clostridia</taxon>
        <taxon>Lachnospirales</taxon>
        <taxon>Lachnospiraceae</taxon>
        <taxon>Anaerostipes</taxon>
    </lineage>
</organism>
<evidence type="ECO:0000256" key="16">
    <source>
        <dbReference type="ARBA" id="ARBA00077688"/>
    </source>
</evidence>
<comment type="caution">
    <text evidence="18">The sequence shown here is derived from an EMBL/GenBank/DDBJ whole genome shotgun (WGS) entry which is preliminary data.</text>
</comment>
<dbReference type="GO" id="GO:0046872">
    <property type="term" value="F:metal ion binding"/>
    <property type="evidence" value="ECO:0007669"/>
    <property type="project" value="UniProtKB-KW"/>
</dbReference>
<evidence type="ECO:0000256" key="7">
    <source>
        <dbReference type="ARBA" id="ARBA00023049"/>
    </source>
</evidence>
<dbReference type="SUPFAM" id="SSF53187">
    <property type="entry name" value="Zn-dependent exopeptidases"/>
    <property type="match status" value="1"/>
</dbReference>
<evidence type="ECO:0000256" key="13">
    <source>
        <dbReference type="ARBA" id="ARBA00071271"/>
    </source>
</evidence>
<evidence type="ECO:0000256" key="4">
    <source>
        <dbReference type="ARBA" id="ARBA00022723"/>
    </source>
</evidence>
<dbReference type="RefSeq" id="WP_006567294.1">
    <property type="nucleotide sequence ID" value="NZ_DS499733.1"/>
</dbReference>
<evidence type="ECO:0000256" key="17">
    <source>
        <dbReference type="ARBA" id="ARBA00078074"/>
    </source>
</evidence>
<dbReference type="PANTHER" id="PTHR43501">
    <property type="entry name" value="CYTOSOL NON-SPECIFIC DIPEPTIDASE"/>
    <property type="match status" value="1"/>
</dbReference>
<keyword evidence="6" id="KW-0862">Zinc</keyword>
<dbReference type="EMBL" id="ABAX03000012">
    <property type="protein sequence ID" value="EDR98188.1"/>
    <property type="molecule type" value="Genomic_DNA"/>
</dbReference>
<reference evidence="18" key="2">
    <citation type="submission" date="2013-11" db="EMBL/GenBank/DDBJ databases">
        <title>Draft genome sequence of Anaerostipes caccae (DSM 14662).</title>
        <authorList>
            <person name="Sudarsanam P."/>
            <person name="Ley R."/>
            <person name="Guruge J."/>
            <person name="Turnbaugh P.J."/>
            <person name="Mahowald M."/>
            <person name="Liep D."/>
            <person name="Gordon J."/>
        </authorList>
    </citation>
    <scope>NUCLEOTIDE SEQUENCE</scope>
    <source>
        <strain evidence="18">DSM 14662</strain>
    </source>
</reference>
<evidence type="ECO:0000313" key="19">
    <source>
        <dbReference type="Proteomes" id="UP000004935"/>
    </source>
</evidence>
<dbReference type="GO" id="GO:0070573">
    <property type="term" value="F:metallodipeptidase activity"/>
    <property type="evidence" value="ECO:0007669"/>
    <property type="project" value="TreeGrafter"/>
</dbReference>
<dbReference type="NCBIfam" id="TIGR01893">
    <property type="entry name" value="aa-his-dipept"/>
    <property type="match status" value="1"/>
</dbReference>
<evidence type="ECO:0000256" key="14">
    <source>
        <dbReference type="ARBA" id="ARBA00075285"/>
    </source>
</evidence>
<dbReference type="PANTHER" id="PTHR43501:SF1">
    <property type="entry name" value="CYTOSOL NON-SPECIFIC DIPEPTIDASE"/>
    <property type="match status" value="1"/>
</dbReference>
<name>B0ME18_ANACD</name>
<evidence type="ECO:0000256" key="15">
    <source>
        <dbReference type="ARBA" id="ARBA00076004"/>
    </source>
</evidence>
<comment type="similarity">
    <text evidence="12">Belongs to the peptidase M20C family.</text>
</comment>
<dbReference type="HOGENOM" id="CLU_028526_0_0_9"/>
<gene>
    <name evidence="18" type="primary">pepD</name>
    <name evidence="18" type="ORF">ANACAC_01811</name>
</gene>
<evidence type="ECO:0000256" key="1">
    <source>
        <dbReference type="ARBA" id="ARBA00001941"/>
    </source>
</evidence>
<dbReference type="CDD" id="cd03890">
    <property type="entry name" value="M20_pepD"/>
    <property type="match status" value="1"/>
</dbReference>
<comment type="cofactor">
    <cofactor evidence="2">
        <name>Zn(2+)</name>
        <dbReference type="ChEBI" id="CHEBI:29105"/>
    </cofactor>
</comment>
<comment type="cofactor">
    <cofactor evidence="1">
        <name>Co(2+)</name>
        <dbReference type="ChEBI" id="CHEBI:48828"/>
    </cofactor>
</comment>
<dbReference type="Pfam" id="PF01546">
    <property type="entry name" value="Peptidase_M20"/>
    <property type="match status" value="1"/>
</dbReference>
<dbReference type="Proteomes" id="UP000004935">
    <property type="component" value="Unassembled WGS sequence"/>
</dbReference>
<dbReference type="EC" id="3.4.13.18" evidence="10"/>
<protein>
    <recommendedName>
        <fullName evidence="13">Cytosol non-specific dipeptidase</fullName>
        <ecNumber evidence="10">3.4.13.18</ecNumber>
    </recommendedName>
    <alternativeName>
        <fullName evidence="16">Aminoacyl-histidine dipeptidase</fullName>
    </alternativeName>
    <alternativeName>
        <fullName evidence="15">Beta-alanyl-histidine dipeptidase</fullName>
    </alternativeName>
    <alternativeName>
        <fullName evidence="14">Carnosinase</fullName>
    </alternativeName>
    <alternativeName>
        <fullName evidence="11">Peptidase D</fullName>
    </alternativeName>
    <alternativeName>
        <fullName evidence="17">Xaa-His dipeptidase</fullName>
    </alternativeName>
</protein>
<evidence type="ECO:0000256" key="6">
    <source>
        <dbReference type="ARBA" id="ARBA00022833"/>
    </source>
</evidence>
<evidence type="ECO:0000256" key="12">
    <source>
        <dbReference type="ARBA" id="ARBA00061423"/>
    </source>
</evidence>
<comment type="catalytic activity">
    <reaction evidence="9">
        <text>Hydrolysis of dipeptides, preferentially hydrophobic dipeptides including prolyl amino acids.</text>
        <dbReference type="EC" id="3.4.13.18"/>
    </reaction>
</comment>
<proteinExistence type="inferred from homology"/>